<dbReference type="PANTHER" id="PTHR35884:SF1">
    <property type="entry name" value="MONALYSIN BETA BARREL PORE-FORMING DOMAIN-CONTAINING PROTEIN-RELATED"/>
    <property type="match status" value="1"/>
</dbReference>
<dbReference type="Pfam" id="PF18063">
    <property type="entry name" value="BB_PF"/>
    <property type="match status" value="1"/>
</dbReference>
<name>A0A9N9EDT5_9GLOM</name>
<dbReference type="CDD" id="cd00161">
    <property type="entry name" value="beta-trefoil_Ricin-like"/>
    <property type="match status" value="1"/>
</dbReference>
<dbReference type="PANTHER" id="PTHR35884">
    <property type="entry name" value="SMALL AGGREGATE FORMATION PROTEIN"/>
    <property type="match status" value="1"/>
</dbReference>
<gene>
    <name evidence="2" type="ORF">ALEPTO_LOCUS10563</name>
</gene>
<feature type="non-terminal residue" evidence="2">
    <location>
        <position position="323"/>
    </location>
</feature>
<evidence type="ECO:0000313" key="3">
    <source>
        <dbReference type="Proteomes" id="UP000789508"/>
    </source>
</evidence>
<reference evidence="2" key="1">
    <citation type="submission" date="2021-06" db="EMBL/GenBank/DDBJ databases">
        <authorList>
            <person name="Kallberg Y."/>
            <person name="Tangrot J."/>
            <person name="Rosling A."/>
        </authorList>
    </citation>
    <scope>NUCLEOTIDE SEQUENCE</scope>
    <source>
        <strain evidence="2">FL130A</strain>
    </source>
</reference>
<dbReference type="AlphaFoldDB" id="A0A9N9EDT5"/>
<dbReference type="Proteomes" id="UP000789508">
    <property type="component" value="Unassembled WGS sequence"/>
</dbReference>
<dbReference type="SUPFAM" id="SSF50370">
    <property type="entry name" value="Ricin B-like lectins"/>
    <property type="match status" value="1"/>
</dbReference>
<dbReference type="EMBL" id="CAJVPS010012287">
    <property type="protein sequence ID" value="CAG8670010.1"/>
    <property type="molecule type" value="Genomic_DNA"/>
</dbReference>
<protein>
    <submittedName>
        <fullName evidence="2">10243_t:CDS:1</fullName>
    </submittedName>
</protein>
<sequence>MIENYRPFRLININSGYFVHSDDEGRGNIRMLNSPNSKCQLFYAEPQDGSGYTLRNLNSGYYVHCDDEGRSNVRQLFSSNDKCQVFYFNNEGRFISRNSGYYIHADDEGRANLRMLRDLNNKCQVFRIEYDSEYPSLDDVTIKSFIKNTQELDDYLINQDTDNRYCGIKDKNWTYLDDGNIRMKPIFSYLKYINKTIIPEKFEQEHTFEKIKGTVKTWNVSVKITQSISANIGVVESNTSIELGFSYTSQISEQTREEWKQKVTGPVTYWTFQPVIVFALQAIKGSSENPAGTKLIHLTKDSPFLVTKYKKGVDPREADIIVT</sequence>
<proteinExistence type="predicted"/>
<dbReference type="Gene3D" id="2.80.10.50">
    <property type="match status" value="1"/>
</dbReference>
<feature type="domain" description="Monalysin Pore-forming" evidence="1">
    <location>
        <begin position="176"/>
        <end position="287"/>
    </location>
</feature>
<accession>A0A9N9EDT5</accession>
<organism evidence="2 3">
    <name type="scientific">Ambispora leptoticha</name>
    <dbReference type="NCBI Taxonomy" id="144679"/>
    <lineage>
        <taxon>Eukaryota</taxon>
        <taxon>Fungi</taxon>
        <taxon>Fungi incertae sedis</taxon>
        <taxon>Mucoromycota</taxon>
        <taxon>Glomeromycotina</taxon>
        <taxon>Glomeromycetes</taxon>
        <taxon>Archaeosporales</taxon>
        <taxon>Ambisporaceae</taxon>
        <taxon>Ambispora</taxon>
    </lineage>
</organism>
<dbReference type="InterPro" id="IPR040927">
    <property type="entry name" value="PF_Monalysin"/>
</dbReference>
<evidence type="ECO:0000259" key="1">
    <source>
        <dbReference type="Pfam" id="PF18063"/>
    </source>
</evidence>
<dbReference type="InterPro" id="IPR038768">
    <property type="entry name" value="SmlA"/>
</dbReference>
<evidence type="ECO:0000313" key="2">
    <source>
        <dbReference type="EMBL" id="CAG8670010.1"/>
    </source>
</evidence>
<comment type="caution">
    <text evidence="2">The sequence shown here is derived from an EMBL/GenBank/DDBJ whole genome shotgun (WGS) entry which is preliminary data.</text>
</comment>
<dbReference type="InterPro" id="IPR035992">
    <property type="entry name" value="Ricin_B-like_lectins"/>
</dbReference>
<keyword evidence="3" id="KW-1185">Reference proteome</keyword>